<keyword evidence="7" id="KW-0121">Carboxypeptidase</keyword>
<evidence type="ECO:0000256" key="2">
    <source>
        <dbReference type="ARBA" id="ARBA00022670"/>
    </source>
</evidence>
<keyword evidence="5" id="KW-0325">Glycoprotein</keyword>
<organism evidence="7 8">
    <name type="scientific">Striga asiatica</name>
    <name type="common">Asiatic witchweed</name>
    <name type="synonym">Buchnera asiatica</name>
    <dbReference type="NCBI Taxonomy" id="4170"/>
    <lineage>
        <taxon>Eukaryota</taxon>
        <taxon>Viridiplantae</taxon>
        <taxon>Streptophyta</taxon>
        <taxon>Embryophyta</taxon>
        <taxon>Tracheophyta</taxon>
        <taxon>Spermatophyta</taxon>
        <taxon>Magnoliopsida</taxon>
        <taxon>eudicotyledons</taxon>
        <taxon>Gunneridae</taxon>
        <taxon>Pentapetalae</taxon>
        <taxon>asterids</taxon>
        <taxon>lamiids</taxon>
        <taxon>Lamiales</taxon>
        <taxon>Orobanchaceae</taxon>
        <taxon>Buchnereae</taxon>
        <taxon>Striga</taxon>
    </lineage>
</organism>
<dbReference type="GO" id="GO:0006508">
    <property type="term" value="P:proteolysis"/>
    <property type="evidence" value="ECO:0007669"/>
    <property type="project" value="UniProtKB-KW"/>
</dbReference>
<comment type="similarity">
    <text evidence="1">Belongs to the peptidase S28 family.</text>
</comment>
<dbReference type="GO" id="GO:0004180">
    <property type="term" value="F:carboxypeptidase activity"/>
    <property type="evidence" value="ECO:0007669"/>
    <property type="project" value="UniProtKB-KW"/>
</dbReference>
<keyword evidence="3 6" id="KW-0732">Signal</keyword>
<accession>A0A5A7RDE9</accession>
<gene>
    <name evidence="7" type="ORF">STAS_33296</name>
</gene>
<dbReference type="AlphaFoldDB" id="A0A5A7RDE9"/>
<dbReference type="Proteomes" id="UP000325081">
    <property type="component" value="Unassembled WGS sequence"/>
</dbReference>
<evidence type="ECO:0000256" key="1">
    <source>
        <dbReference type="ARBA" id="ARBA00011079"/>
    </source>
</evidence>
<evidence type="ECO:0000256" key="6">
    <source>
        <dbReference type="SAM" id="SignalP"/>
    </source>
</evidence>
<proteinExistence type="inferred from homology"/>
<dbReference type="EMBL" id="BKCP01011959">
    <property type="protein sequence ID" value="GER55629.1"/>
    <property type="molecule type" value="Genomic_DNA"/>
</dbReference>
<feature type="chain" id="PRO_5023020686" evidence="6">
    <location>
        <begin position="34"/>
        <end position="447"/>
    </location>
</feature>
<evidence type="ECO:0000313" key="8">
    <source>
        <dbReference type="Proteomes" id="UP000325081"/>
    </source>
</evidence>
<dbReference type="InterPro" id="IPR029058">
    <property type="entry name" value="AB_hydrolase_fold"/>
</dbReference>
<dbReference type="Gene3D" id="3.40.50.1820">
    <property type="entry name" value="alpha/beta hydrolase"/>
    <property type="match status" value="3"/>
</dbReference>
<dbReference type="GO" id="GO:0008239">
    <property type="term" value="F:dipeptidyl-peptidase activity"/>
    <property type="evidence" value="ECO:0007669"/>
    <property type="project" value="TreeGrafter"/>
</dbReference>
<name>A0A5A7RDE9_STRAF</name>
<evidence type="ECO:0000256" key="5">
    <source>
        <dbReference type="ARBA" id="ARBA00023180"/>
    </source>
</evidence>
<evidence type="ECO:0000313" key="7">
    <source>
        <dbReference type="EMBL" id="GER55629.1"/>
    </source>
</evidence>
<dbReference type="OrthoDB" id="2130629at2759"/>
<protein>
    <submittedName>
        <fullName evidence="7">Serine carboxypeptidase S28 family protein</fullName>
    </submittedName>
</protein>
<dbReference type="GO" id="GO:0070008">
    <property type="term" value="F:serine-type exopeptidase activity"/>
    <property type="evidence" value="ECO:0007669"/>
    <property type="project" value="InterPro"/>
</dbReference>
<dbReference type="PANTHER" id="PTHR11010:SF96">
    <property type="entry name" value="LYSOSOMAL PRO-X CARBOXYPEPTIDASE-LIKE ISOFORM X1"/>
    <property type="match status" value="1"/>
</dbReference>
<evidence type="ECO:0000256" key="4">
    <source>
        <dbReference type="ARBA" id="ARBA00022801"/>
    </source>
</evidence>
<sequence length="447" mass="50644">MAVPPASRVVLSFRLFYPLLLLLLSSFLLEAEANFRYPRAADALRSSKRLSAFGGRDRNMTEPLPRGFKTYFYTQPFDHGNFEPDGYGTFKQKFVMNREYWAGHNSTAPMIFYFGSEGKLDTQDPGFVLDLCKNLSSILLAAWFRLKYPHIAAVAIASSAPIYYFDKNMNSHAYDQVITEDFKNVSNHCYRTIRKSWSKIDEIASEPDGLANLTQKFKTCVQLNKSSELKGFLVSMYSYAAQYNDPPNPAVNRICKGIDDASKKTNDVLDQVYEGIVSYFGNLTCYDMNHFDAPSETNDGWSWQTCSALMMHIGQGGKGSLFEGNQPYKLGLQKRRCMKMFNVTSRPYMISTQYGGLNLKLALKQFGSNLVFTNGLKDPYSRAGVLEDINESIVAITTQNGSHALDMVAPTESDPSWLVDQRNKVVQTVQKWLDQYYADLTEYLKNN</sequence>
<dbReference type="PANTHER" id="PTHR11010">
    <property type="entry name" value="PROTEASE S28 PRO-X CARBOXYPEPTIDASE-RELATED"/>
    <property type="match status" value="1"/>
</dbReference>
<dbReference type="Pfam" id="PF05577">
    <property type="entry name" value="Peptidase_S28"/>
    <property type="match status" value="1"/>
</dbReference>
<keyword evidence="4" id="KW-0378">Hydrolase</keyword>
<keyword evidence="8" id="KW-1185">Reference proteome</keyword>
<dbReference type="InterPro" id="IPR008758">
    <property type="entry name" value="Peptidase_S28"/>
</dbReference>
<feature type="signal peptide" evidence="6">
    <location>
        <begin position="1"/>
        <end position="33"/>
    </location>
</feature>
<reference evidence="8" key="1">
    <citation type="journal article" date="2019" name="Curr. Biol.">
        <title>Genome Sequence of Striga asiatica Provides Insight into the Evolution of Plant Parasitism.</title>
        <authorList>
            <person name="Yoshida S."/>
            <person name="Kim S."/>
            <person name="Wafula E.K."/>
            <person name="Tanskanen J."/>
            <person name="Kim Y.M."/>
            <person name="Honaas L."/>
            <person name="Yang Z."/>
            <person name="Spallek T."/>
            <person name="Conn C.E."/>
            <person name="Ichihashi Y."/>
            <person name="Cheong K."/>
            <person name="Cui S."/>
            <person name="Der J.P."/>
            <person name="Gundlach H."/>
            <person name="Jiao Y."/>
            <person name="Hori C."/>
            <person name="Ishida J.K."/>
            <person name="Kasahara H."/>
            <person name="Kiba T."/>
            <person name="Kim M.S."/>
            <person name="Koo N."/>
            <person name="Laohavisit A."/>
            <person name="Lee Y.H."/>
            <person name="Lumba S."/>
            <person name="McCourt P."/>
            <person name="Mortimer J.C."/>
            <person name="Mutuku J.M."/>
            <person name="Nomura T."/>
            <person name="Sasaki-Sekimoto Y."/>
            <person name="Seto Y."/>
            <person name="Wang Y."/>
            <person name="Wakatake T."/>
            <person name="Sakakibara H."/>
            <person name="Demura T."/>
            <person name="Yamaguchi S."/>
            <person name="Yoneyama K."/>
            <person name="Manabe R.I."/>
            <person name="Nelson D.C."/>
            <person name="Schulman A.H."/>
            <person name="Timko M.P."/>
            <person name="dePamphilis C.W."/>
            <person name="Choi D."/>
            <person name="Shirasu K."/>
        </authorList>
    </citation>
    <scope>NUCLEOTIDE SEQUENCE [LARGE SCALE GENOMIC DNA]</scope>
    <source>
        <strain evidence="8">cv. UVA1</strain>
    </source>
</reference>
<comment type="caution">
    <text evidence="7">The sequence shown here is derived from an EMBL/GenBank/DDBJ whole genome shotgun (WGS) entry which is preliminary data.</text>
</comment>
<keyword evidence="2" id="KW-0645">Protease</keyword>
<evidence type="ECO:0000256" key="3">
    <source>
        <dbReference type="ARBA" id="ARBA00022729"/>
    </source>
</evidence>